<dbReference type="InterPro" id="IPR024074">
    <property type="entry name" value="AS_cat/multimer_dom_body"/>
</dbReference>
<feature type="binding site" evidence="9">
    <location>
        <position position="85"/>
    </location>
    <ligand>
        <name>L-citrulline</name>
        <dbReference type="ChEBI" id="CHEBI:57743"/>
    </ligand>
</feature>
<dbReference type="GO" id="GO:0005524">
    <property type="term" value="F:ATP binding"/>
    <property type="evidence" value="ECO:0007669"/>
    <property type="project" value="UniProtKB-UniRule"/>
</dbReference>
<evidence type="ECO:0000313" key="13">
    <source>
        <dbReference type="Proteomes" id="UP000220527"/>
    </source>
</evidence>
<comment type="caution">
    <text evidence="12">The sequence shown here is derived from an EMBL/GenBank/DDBJ whole genome shotgun (WGS) entry which is preliminary data.</text>
</comment>
<proteinExistence type="inferred from homology"/>
<feature type="binding site" evidence="9">
    <location>
        <position position="271"/>
    </location>
    <ligand>
        <name>L-citrulline</name>
        <dbReference type="ChEBI" id="CHEBI:57743"/>
    </ligand>
</feature>
<dbReference type="PANTHER" id="PTHR11587:SF2">
    <property type="entry name" value="ARGININOSUCCINATE SYNTHASE"/>
    <property type="match status" value="1"/>
</dbReference>
<evidence type="ECO:0000256" key="9">
    <source>
        <dbReference type="HAMAP-Rule" id="MF_00005"/>
    </source>
</evidence>
<sequence length="396" mass="44244">MKKVVLAYSGGLDTSVIVPWLRENYGCEVICFCADLGQAEELEGLEAKALASGASKLIVHDMREEFIRDYILPTLQAGAIYERKYLLGTSFARPIIAKHQVEVAEAEGADAVAHGATGKGNDQVRFELTYFALNPRLKIIAPWREWTIKSRQDALDYAAEYNVPVTATAEKIYSRDRNLWHLSHEGGVLEDPWHGPEEDMYQLSTSPQQAPDLPEALTVSFEQGVPTMVNGQRVGLVELVELLNSIGGKHAIGRVDLVENRLVGMKSRGVYETPAGTILYTAHRELESIVLDKETLRAKDRIALDYADLVYNGRWFTPVREAYDAFVATTQRTMTGDVCMQLYKGNLIIVGRRSPFSLYNEDLATFGPDAVYDQRDAEAFIKLYGLSMKVQALMKK</sequence>
<feature type="binding site" evidence="9">
    <location>
        <begin position="7"/>
        <end position="15"/>
    </location>
    <ligand>
        <name>ATP</name>
        <dbReference type="ChEBI" id="CHEBI:30616"/>
    </ligand>
</feature>
<evidence type="ECO:0000259" key="11">
    <source>
        <dbReference type="Pfam" id="PF20979"/>
    </source>
</evidence>
<reference evidence="13" key="1">
    <citation type="submission" date="2017-08" db="EMBL/GenBank/DDBJ databases">
        <authorList>
            <person name="Grouzdev D.S."/>
            <person name="Gaisin V.A."/>
            <person name="Rysina M.S."/>
            <person name="Gorlenko V.M."/>
        </authorList>
    </citation>
    <scope>NUCLEOTIDE SEQUENCE [LARGE SCALE GENOMIC DNA]</scope>
    <source>
        <strain evidence="13">Kir15-3F</strain>
    </source>
</reference>
<evidence type="ECO:0000256" key="3">
    <source>
        <dbReference type="ARBA" id="ARBA00012286"/>
    </source>
</evidence>
<gene>
    <name evidence="9" type="primary">argG</name>
    <name evidence="12" type="ORF">CJ255_11525</name>
</gene>
<feature type="binding site" evidence="9">
    <location>
        <position position="259"/>
    </location>
    <ligand>
        <name>L-citrulline</name>
        <dbReference type="ChEBI" id="CHEBI:57743"/>
    </ligand>
</feature>
<dbReference type="InterPro" id="IPR001518">
    <property type="entry name" value="Arginosuc_synth"/>
</dbReference>
<dbReference type="Pfam" id="PF20979">
    <property type="entry name" value="Arginosuc_syn_C"/>
    <property type="match status" value="1"/>
</dbReference>
<dbReference type="Gene3D" id="3.40.50.620">
    <property type="entry name" value="HUPs"/>
    <property type="match status" value="1"/>
</dbReference>
<comment type="similarity">
    <text evidence="9">Belongs to the argininosuccinate synthase family. Type 1 subfamily.</text>
</comment>
<keyword evidence="6 9" id="KW-0028">Amino-acid biosynthesis</keyword>
<feature type="domain" description="Arginosuccinate synthase C-terminal" evidence="11">
    <location>
        <begin position="173"/>
        <end position="390"/>
    </location>
</feature>
<dbReference type="Proteomes" id="UP000220527">
    <property type="component" value="Unassembled WGS sequence"/>
</dbReference>
<dbReference type="AlphaFoldDB" id="A0A2A6RIG4"/>
<comment type="subunit">
    <text evidence="2 9">Homotetramer.</text>
</comment>
<dbReference type="Gene3D" id="3.90.1260.10">
    <property type="entry name" value="Argininosuccinate synthetase, chain A, domain 2"/>
    <property type="match status" value="1"/>
</dbReference>
<keyword evidence="13" id="KW-1185">Reference proteome</keyword>
<comment type="subcellular location">
    <subcellularLocation>
        <location evidence="9">Cytoplasm</location>
    </subcellularLocation>
</comment>
<feature type="binding site" evidence="9">
    <location>
        <position position="125"/>
    </location>
    <ligand>
        <name>L-citrulline</name>
        <dbReference type="ChEBI" id="CHEBI:57743"/>
    </ligand>
</feature>
<dbReference type="CDD" id="cd01999">
    <property type="entry name" value="ASS"/>
    <property type="match status" value="1"/>
</dbReference>
<evidence type="ECO:0000256" key="5">
    <source>
        <dbReference type="ARBA" id="ARBA00022598"/>
    </source>
</evidence>
<keyword evidence="7 9" id="KW-0547">Nucleotide-binding</keyword>
<evidence type="ECO:0000256" key="7">
    <source>
        <dbReference type="ARBA" id="ARBA00022741"/>
    </source>
</evidence>
<name>A0A2A6RIG4_9CHLR</name>
<feature type="binding site" evidence="9">
    <location>
        <position position="121"/>
    </location>
    <ligand>
        <name>L-citrulline</name>
        <dbReference type="ChEBI" id="CHEBI:57743"/>
    </ligand>
</feature>
<dbReference type="InterPro" id="IPR023434">
    <property type="entry name" value="Arginosuc_synth_type_1_subfam"/>
</dbReference>
<dbReference type="OrthoDB" id="9801641at2"/>
<dbReference type="GO" id="GO:0000053">
    <property type="term" value="P:argininosuccinate metabolic process"/>
    <property type="evidence" value="ECO:0007669"/>
    <property type="project" value="TreeGrafter"/>
</dbReference>
<dbReference type="EC" id="6.3.4.5" evidence="3 9"/>
<feature type="binding site" evidence="9">
    <location>
        <position position="121"/>
    </location>
    <ligand>
        <name>L-aspartate</name>
        <dbReference type="ChEBI" id="CHEBI:29991"/>
    </ligand>
</feature>
<dbReference type="InterPro" id="IPR014729">
    <property type="entry name" value="Rossmann-like_a/b/a_fold"/>
</dbReference>
<dbReference type="InterPro" id="IPR018223">
    <property type="entry name" value="Arginosuc_synth_CS"/>
</dbReference>
<dbReference type="SUPFAM" id="SSF52402">
    <property type="entry name" value="Adenine nucleotide alpha hydrolases-like"/>
    <property type="match status" value="1"/>
</dbReference>
<dbReference type="GO" id="GO:0004055">
    <property type="term" value="F:argininosuccinate synthase activity"/>
    <property type="evidence" value="ECO:0007669"/>
    <property type="project" value="UniProtKB-UniRule"/>
</dbReference>
<dbReference type="GO" id="GO:0006526">
    <property type="term" value="P:L-arginine biosynthetic process"/>
    <property type="evidence" value="ECO:0007669"/>
    <property type="project" value="UniProtKB-UniRule"/>
</dbReference>
<accession>A0A2A6RIG4</accession>
<feature type="binding site" evidence="9">
    <location>
        <position position="115"/>
    </location>
    <ligand>
        <name>ATP</name>
        <dbReference type="ChEBI" id="CHEBI:30616"/>
    </ligand>
</feature>
<dbReference type="Pfam" id="PF00764">
    <property type="entry name" value="Arginosuc_synth"/>
    <property type="match status" value="1"/>
</dbReference>
<dbReference type="GO" id="GO:0000050">
    <property type="term" value="P:urea cycle"/>
    <property type="evidence" value="ECO:0007669"/>
    <property type="project" value="TreeGrafter"/>
</dbReference>
<feature type="domain" description="Arginosuccinate synthase-like N-terminal" evidence="10">
    <location>
        <begin position="3"/>
        <end position="164"/>
    </location>
</feature>
<comment type="catalytic activity">
    <reaction evidence="9">
        <text>L-citrulline + L-aspartate + ATP = 2-(N(omega)-L-arginino)succinate + AMP + diphosphate + H(+)</text>
        <dbReference type="Rhea" id="RHEA:10932"/>
        <dbReference type="ChEBI" id="CHEBI:15378"/>
        <dbReference type="ChEBI" id="CHEBI:29991"/>
        <dbReference type="ChEBI" id="CHEBI:30616"/>
        <dbReference type="ChEBI" id="CHEBI:33019"/>
        <dbReference type="ChEBI" id="CHEBI:57472"/>
        <dbReference type="ChEBI" id="CHEBI:57743"/>
        <dbReference type="ChEBI" id="CHEBI:456215"/>
        <dbReference type="EC" id="6.3.4.5"/>
    </reaction>
</comment>
<evidence type="ECO:0000256" key="6">
    <source>
        <dbReference type="ARBA" id="ARBA00022605"/>
    </source>
</evidence>
<feature type="binding site" evidence="9">
    <location>
        <position position="122"/>
    </location>
    <ligand>
        <name>L-aspartate</name>
        <dbReference type="ChEBI" id="CHEBI:29991"/>
    </ligand>
</feature>
<dbReference type="FunFam" id="3.90.1260.10:FF:000007">
    <property type="entry name" value="Argininosuccinate synthase"/>
    <property type="match status" value="1"/>
</dbReference>
<dbReference type="GO" id="GO:0005737">
    <property type="term" value="C:cytoplasm"/>
    <property type="evidence" value="ECO:0007669"/>
    <property type="project" value="UniProtKB-SubCell"/>
</dbReference>
<dbReference type="HAMAP" id="MF_00005">
    <property type="entry name" value="Arg_succ_synth_type1"/>
    <property type="match status" value="1"/>
</dbReference>
<dbReference type="InterPro" id="IPR048267">
    <property type="entry name" value="Arginosuc_syn_N"/>
</dbReference>
<dbReference type="PROSITE" id="PS00564">
    <property type="entry name" value="ARGININOSUCCIN_SYN_1"/>
    <property type="match status" value="1"/>
</dbReference>
<evidence type="ECO:0000313" key="12">
    <source>
        <dbReference type="EMBL" id="PDW02914.1"/>
    </source>
</evidence>
<feature type="binding site" evidence="9">
    <location>
        <position position="183"/>
    </location>
    <ligand>
        <name>L-citrulline</name>
        <dbReference type="ChEBI" id="CHEBI:57743"/>
    </ligand>
</feature>
<organism evidence="12 13">
    <name type="scientific">Candidatus Viridilinea mediisalina</name>
    <dbReference type="NCBI Taxonomy" id="2024553"/>
    <lineage>
        <taxon>Bacteria</taxon>
        <taxon>Bacillati</taxon>
        <taxon>Chloroflexota</taxon>
        <taxon>Chloroflexia</taxon>
        <taxon>Chloroflexales</taxon>
        <taxon>Chloroflexineae</taxon>
        <taxon>Oscillochloridaceae</taxon>
        <taxon>Candidatus Viridilinea</taxon>
    </lineage>
</organism>
<evidence type="ECO:0000256" key="2">
    <source>
        <dbReference type="ARBA" id="ARBA00011881"/>
    </source>
</evidence>
<dbReference type="Gene3D" id="1.20.5.470">
    <property type="entry name" value="Single helix bin"/>
    <property type="match status" value="1"/>
</dbReference>
<feature type="binding site" evidence="9">
    <location>
        <position position="117"/>
    </location>
    <ligand>
        <name>L-aspartate</name>
        <dbReference type="ChEBI" id="CHEBI:29991"/>
    </ligand>
</feature>
<dbReference type="UniPathway" id="UPA00068">
    <property type="reaction ID" value="UER00113"/>
</dbReference>
<feature type="binding site" evidence="9">
    <location>
        <position position="174"/>
    </location>
    <ligand>
        <name>L-citrulline</name>
        <dbReference type="ChEBI" id="CHEBI:57743"/>
    </ligand>
</feature>
<dbReference type="NCBIfam" id="NF001770">
    <property type="entry name" value="PRK00509.1"/>
    <property type="match status" value="1"/>
</dbReference>
<comment type="pathway">
    <text evidence="1 9">Amino-acid biosynthesis; L-arginine biosynthesis; L-arginine from L-ornithine and carbamoyl phosphate: step 2/3.</text>
</comment>
<dbReference type="EMBL" id="NQWI01000048">
    <property type="protein sequence ID" value="PDW02914.1"/>
    <property type="molecule type" value="Genomic_DNA"/>
</dbReference>
<evidence type="ECO:0000259" key="10">
    <source>
        <dbReference type="Pfam" id="PF00764"/>
    </source>
</evidence>
<dbReference type="PANTHER" id="PTHR11587">
    <property type="entry name" value="ARGININOSUCCINATE SYNTHASE"/>
    <property type="match status" value="1"/>
</dbReference>
<feature type="binding site" evidence="9">
    <location>
        <position position="34"/>
    </location>
    <ligand>
        <name>ATP</name>
        <dbReference type="ChEBI" id="CHEBI:30616"/>
    </ligand>
</feature>
<evidence type="ECO:0000256" key="8">
    <source>
        <dbReference type="ARBA" id="ARBA00022840"/>
    </source>
</evidence>
<keyword evidence="4 9" id="KW-0055">Arginine biosynthesis</keyword>
<dbReference type="InterPro" id="IPR048268">
    <property type="entry name" value="Arginosuc_syn_C"/>
</dbReference>
<dbReference type="SUPFAM" id="SSF69864">
    <property type="entry name" value="Argininosuccinate synthetase, C-terminal domain"/>
    <property type="match status" value="1"/>
</dbReference>
<keyword evidence="5 9" id="KW-0436">Ligase</keyword>
<evidence type="ECO:0000256" key="4">
    <source>
        <dbReference type="ARBA" id="ARBA00022571"/>
    </source>
</evidence>
<dbReference type="NCBIfam" id="TIGR00032">
    <property type="entry name" value="argG"/>
    <property type="match status" value="1"/>
</dbReference>
<dbReference type="PROSITE" id="PS00565">
    <property type="entry name" value="ARGININOSUCCIN_SYN_2"/>
    <property type="match status" value="1"/>
</dbReference>
<keyword evidence="9" id="KW-0963">Cytoplasm</keyword>
<protein>
    <recommendedName>
        <fullName evidence="3 9">Argininosuccinate synthase</fullName>
        <ecNumber evidence="3 9">6.3.4.5</ecNumber>
    </recommendedName>
    <alternativeName>
        <fullName evidence="9">Citrulline--aspartate ligase</fullName>
    </alternativeName>
</protein>
<evidence type="ECO:0000256" key="1">
    <source>
        <dbReference type="ARBA" id="ARBA00004967"/>
    </source>
</evidence>
<keyword evidence="8 9" id="KW-0067">ATP-binding</keyword>
<dbReference type="FunFam" id="3.40.50.620:FF:000019">
    <property type="entry name" value="Argininosuccinate synthase"/>
    <property type="match status" value="1"/>
</dbReference>
<feature type="binding site" evidence="9">
    <location>
        <position position="90"/>
    </location>
    <ligand>
        <name>L-citrulline</name>
        <dbReference type="ChEBI" id="CHEBI:57743"/>
    </ligand>
</feature>